<reference evidence="4" key="1">
    <citation type="submission" date="2019-10" db="EMBL/GenBank/DDBJ databases">
        <title>Draft genome sequece of Microseira wollei NIES-4236.</title>
        <authorList>
            <person name="Yamaguchi H."/>
            <person name="Suzuki S."/>
            <person name="Kawachi M."/>
        </authorList>
    </citation>
    <scope>NUCLEOTIDE SEQUENCE</scope>
    <source>
        <strain evidence="4">NIES-4236</strain>
    </source>
</reference>
<evidence type="ECO:0000259" key="3">
    <source>
        <dbReference type="PROSITE" id="PS51186"/>
    </source>
</evidence>
<protein>
    <submittedName>
        <fullName evidence="4">GCN5-related N-acetyltransferase</fullName>
    </submittedName>
</protein>
<dbReference type="AlphaFoldDB" id="A0AAV3XNM2"/>
<evidence type="ECO:0000256" key="2">
    <source>
        <dbReference type="ARBA" id="ARBA00023315"/>
    </source>
</evidence>
<gene>
    <name evidence="4" type="ORF">MiSe_59840</name>
</gene>
<dbReference type="Pfam" id="PF00583">
    <property type="entry name" value="Acetyltransf_1"/>
    <property type="match status" value="1"/>
</dbReference>
<comment type="caution">
    <text evidence="4">The sequence shown here is derived from an EMBL/GenBank/DDBJ whole genome shotgun (WGS) entry which is preliminary data.</text>
</comment>
<evidence type="ECO:0000256" key="1">
    <source>
        <dbReference type="ARBA" id="ARBA00022679"/>
    </source>
</evidence>
<dbReference type="CDD" id="cd04301">
    <property type="entry name" value="NAT_SF"/>
    <property type="match status" value="1"/>
</dbReference>
<dbReference type="Proteomes" id="UP001050975">
    <property type="component" value="Unassembled WGS sequence"/>
</dbReference>
<dbReference type="GO" id="GO:0008080">
    <property type="term" value="F:N-acetyltransferase activity"/>
    <property type="evidence" value="ECO:0007669"/>
    <property type="project" value="UniProtKB-ARBA"/>
</dbReference>
<evidence type="ECO:0000313" key="5">
    <source>
        <dbReference type="Proteomes" id="UP001050975"/>
    </source>
</evidence>
<dbReference type="InterPro" id="IPR016181">
    <property type="entry name" value="Acyl_CoA_acyltransferase"/>
</dbReference>
<organism evidence="4 5">
    <name type="scientific">Microseira wollei NIES-4236</name>
    <dbReference type="NCBI Taxonomy" id="2530354"/>
    <lineage>
        <taxon>Bacteria</taxon>
        <taxon>Bacillati</taxon>
        <taxon>Cyanobacteriota</taxon>
        <taxon>Cyanophyceae</taxon>
        <taxon>Oscillatoriophycideae</taxon>
        <taxon>Aerosakkonematales</taxon>
        <taxon>Aerosakkonemataceae</taxon>
        <taxon>Microseira</taxon>
    </lineage>
</organism>
<dbReference type="PANTHER" id="PTHR10545:SF29">
    <property type="entry name" value="GH14572P-RELATED"/>
    <property type="match status" value="1"/>
</dbReference>
<dbReference type="PANTHER" id="PTHR10545">
    <property type="entry name" value="DIAMINE N-ACETYLTRANSFERASE"/>
    <property type="match status" value="1"/>
</dbReference>
<evidence type="ECO:0000313" key="4">
    <source>
        <dbReference type="EMBL" id="GET41172.1"/>
    </source>
</evidence>
<dbReference type="RefSeq" id="WP_226587388.1">
    <property type="nucleotide sequence ID" value="NZ_BLAY01000112.1"/>
</dbReference>
<proteinExistence type="predicted"/>
<dbReference type="PROSITE" id="PS51186">
    <property type="entry name" value="GNAT"/>
    <property type="match status" value="1"/>
</dbReference>
<feature type="domain" description="N-acetyltransferase" evidence="3">
    <location>
        <begin position="57"/>
        <end position="204"/>
    </location>
</feature>
<keyword evidence="5" id="KW-1185">Reference proteome</keyword>
<dbReference type="Gene3D" id="3.40.630.30">
    <property type="match status" value="1"/>
</dbReference>
<keyword evidence="1" id="KW-0808">Transferase</keyword>
<dbReference type="InterPro" id="IPR000182">
    <property type="entry name" value="GNAT_dom"/>
</dbReference>
<keyword evidence="2" id="KW-0012">Acyltransferase</keyword>
<dbReference type="EMBL" id="BLAY01000112">
    <property type="protein sequence ID" value="GET41172.1"/>
    <property type="molecule type" value="Genomic_DNA"/>
</dbReference>
<name>A0AAV3XNM2_9CYAN</name>
<accession>A0AAV3XNM2</accession>
<sequence>MDKLNLKIRVADIKDVELILSLIGQKAEFDGCLDALEATADKLRQTLFYSGLHPHEVHLRLCSGSINAAAIQTKPKGFPSLAGNPLYYHPPQAHVLLAEVEGIPVGFALYHYTYSSFLAQQGIWLDDLFVQSHMRGKGIGQALIDSLAQIAAENNCGRIEWTVNKDNAPAIAFYKKQGARIMESIRLCRIDRIGISRLAGKELAITP</sequence>
<dbReference type="InterPro" id="IPR051016">
    <property type="entry name" value="Diverse_Substrate_AcTransf"/>
</dbReference>
<dbReference type="SUPFAM" id="SSF55729">
    <property type="entry name" value="Acyl-CoA N-acyltransferases (Nat)"/>
    <property type="match status" value="1"/>
</dbReference>